<dbReference type="Proteomes" id="UP000070456">
    <property type="component" value="Unassembled WGS sequence"/>
</dbReference>
<evidence type="ECO:0000259" key="1">
    <source>
        <dbReference type="Pfam" id="PF12773"/>
    </source>
</evidence>
<sequence length="87" mass="10188">MTLLLLILMAFLIYYLFIYKANHVDLLEVNKINKCPSCGNRVEKNFNVCPICKETLKKFCTNCGEKIDIHWNYCPYCEKYIDKGVGK</sequence>
<feature type="domain" description="DZANK-type" evidence="1">
    <location>
        <begin position="35"/>
        <end position="78"/>
    </location>
</feature>
<dbReference type="STRING" id="520762.AN619_27490"/>
<reference evidence="2 3" key="1">
    <citation type="submission" date="2015-12" db="EMBL/GenBank/DDBJ databases">
        <title>Draft genome sequence of the thermoanaerobe Thermotalea metallivorans, an isolate from the runoff channel of the Great Artesian Basin, Australia.</title>
        <authorList>
            <person name="Patel B.K."/>
        </authorList>
    </citation>
    <scope>NUCLEOTIDE SEQUENCE [LARGE SCALE GENOMIC DNA]</scope>
    <source>
        <strain evidence="2 3">B2-1</strain>
    </source>
</reference>
<organism evidence="2 3">
    <name type="scientific">Thermotalea metallivorans</name>
    <dbReference type="NCBI Taxonomy" id="520762"/>
    <lineage>
        <taxon>Bacteria</taxon>
        <taxon>Bacillati</taxon>
        <taxon>Bacillota</taxon>
        <taxon>Clostridia</taxon>
        <taxon>Peptostreptococcales</taxon>
        <taxon>Thermotaleaceae</taxon>
        <taxon>Thermotalea</taxon>
    </lineage>
</organism>
<gene>
    <name evidence="2" type="ORF">AN619_27490</name>
</gene>
<name>A0A140L065_9FIRM</name>
<comment type="caution">
    <text evidence="2">The sequence shown here is derived from an EMBL/GenBank/DDBJ whole genome shotgun (WGS) entry which is preliminary data.</text>
</comment>
<keyword evidence="3" id="KW-1185">Reference proteome</keyword>
<dbReference type="AlphaFoldDB" id="A0A140L065"/>
<evidence type="ECO:0000313" key="2">
    <source>
        <dbReference type="EMBL" id="KXG73940.1"/>
    </source>
</evidence>
<dbReference type="Pfam" id="PF12773">
    <property type="entry name" value="DZR"/>
    <property type="match status" value="1"/>
</dbReference>
<accession>A0A140L065</accession>
<dbReference type="OrthoDB" id="122883at2"/>
<proteinExistence type="predicted"/>
<dbReference type="InterPro" id="IPR025874">
    <property type="entry name" value="DZR"/>
</dbReference>
<dbReference type="RefSeq" id="WP_068557842.1">
    <property type="nucleotide sequence ID" value="NZ_LOEE01000071.1"/>
</dbReference>
<dbReference type="EMBL" id="LOEE01000071">
    <property type="protein sequence ID" value="KXG73940.1"/>
    <property type="molecule type" value="Genomic_DNA"/>
</dbReference>
<protein>
    <recommendedName>
        <fullName evidence="1">DZANK-type domain-containing protein</fullName>
    </recommendedName>
</protein>
<evidence type="ECO:0000313" key="3">
    <source>
        <dbReference type="Proteomes" id="UP000070456"/>
    </source>
</evidence>